<evidence type="ECO:0000256" key="9">
    <source>
        <dbReference type="RuleBase" id="RU361183"/>
    </source>
</evidence>
<keyword evidence="5 8" id="KW-0482">Metalloprotease</keyword>
<feature type="domain" description="Peptidase M12A" evidence="11">
    <location>
        <begin position="1"/>
        <end position="158"/>
    </location>
</feature>
<keyword evidence="4 8" id="KW-0862">Zinc</keyword>
<keyword evidence="13" id="KW-1185">Reference proteome</keyword>
<comment type="cofactor">
    <cofactor evidence="8 9">
        <name>Zn(2+)</name>
        <dbReference type="ChEBI" id="CHEBI:29105"/>
    </cofactor>
    <text evidence="8 9">Binds 1 zinc ion per subunit.</text>
</comment>
<dbReference type="InterPro" id="IPR024079">
    <property type="entry name" value="MetalloPept_cat_dom_sf"/>
</dbReference>
<evidence type="ECO:0000256" key="2">
    <source>
        <dbReference type="ARBA" id="ARBA00022723"/>
    </source>
</evidence>
<dbReference type="SUPFAM" id="SSF49854">
    <property type="entry name" value="Spermadhesin, CUB domain"/>
    <property type="match status" value="1"/>
</dbReference>
<feature type="domain" description="CUB" evidence="10">
    <location>
        <begin position="160"/>
        <end position="252"/>
    </location>
</feature>
<keyword evidence="2 8" id="KW-0479">Metal-binding</keyword>
<organism evidence="12 13">
    <name type="scientific">Staurois parvus</name>
    <dbReference type="NCBI Taxonomy" id="386267"/>
    <lineage>
        <taxon>Eukaryota</taxon>
        <taxon>Metazoa</taxon>
        <taxon>Chordata</taxon>
        <taxon>Craniata</taxon>
        <taxon>Vertebrata</taxon>
        <taxon>Euteleostomi</taxon>
        <taxon>Amphibia</taxon>
        <taxon>Batrachia</taxon>
        <taxon>Anura</taxon>
        <taxon>Neobatrachia</taxon>
        <taxon>Ranoidea</taxon>
        <taxon>Ranidae</taxon>
        <taxon>Staurois</taxon>
    </lineage>
</organism>
<comment type="caution">
    <text evidence="7">Lacks conserved residue(s) required for the propagation of feature annotation.</text>
</comment>
<name>A0ABN9EE23_9NEOB</name>
<dbReference type="Pfam" id="PF00431">
    <property type="entry name" value="CUB"/>
    <property type="match status" value="1"/>
</dbReference>
<feature type="binding site" evidence="8">
    <location>
        <position position="67"/>
    </location>
    <ligand>
        <name>Zn(2+)</name>
        <dbReference type="ChEBI" id="CHEBI:29105"/>
        <note>catalytic</note>
    </ligand>
</feature>
<dbReference type="PRINTS" id="PR00480">
    <property type="entry name" value="ASTACIN"/>
</dbReference>
<evidence type="ECO:0000256" key="3">
    <source>
        <dbReference type="ARBA" id="ARBA00022801"/>
    </source>
</evidence>
<evidence type="ECO:0000256" key="8">
    <source>
        <dbReference type="PROSITE-ProRule" id="PRU01211"/>
    </source>
</evidence>
<dbReference type="Gene3D" id="3.40.390.10">
    <property type="entry name" value="Collagenase (Catalytic Domain)"/>
    <property type="match status" value="1"/>
</dbReference>
<dbReference type="PANTHER" id="PTHR10127:SF887">
    <property type="entry name" value="EMBRYONIC PROTEIN UVS.2"/>
    <property type="match status" value="1"/>
</dbReference>
<keyword evidence="3 8" id="KW-0378">Hydrolase</keyword>
<sequence length="252" mass="27947">MQEFATLTCVRFIPRTTESNFLQIKDASGCWSYVGKVGGSQTVSVTSSCMVHGSVQHELNHALGFFHEQSRSDRDNYVNITYSNIMPGAEGNFQQFDTQNQGMEYDYGSVMHYPRYAFSVDGSSPTIVPKPNASVPIGQRYGLSTLDVAKINKLYDCGLCRTLLSSPRGSLTSSNYPNNYPAASRCLWLIRVPSNQVFLQFLAFDVQTSMDCTSDYLRIYNGPTTSSPVLLDRACGSGQLPPDDLYNQYNAP</sequence>
<evidence type="ECO:0000256" key="5">
    <source>
        <dbReference type="ARBA" id="ARBA00023049"/>
    </source>
</evidence>
<evidence type="ECO:0000313" key="12">
    <source>
        <dbReference type="EMBL" id="CAI9583136.1"/>
    </source>
</evidence>
<feature type="active site" evidence="8">
    <location>
        <position position="58"/>
    </location>
</feature>
<feature type="binding site" evidence="8">
    <location>
        <position position="57"/>
    </location>
    <ligand>
        <name>Zn(2+)</name>
        <dbReference type="ChEBI" id="CHEBI:29105"/>
        <note>catalytic</note>
    </ligand>
</feature>
<dbReference type="InterPro" id="IPR006026">
    <property type="entry name" value="Peptidase_Metallo"/>
</dbReference>
<dbReference type="Gene3D" id="2.60.120.290">
    <property type="entry name" value="Spermadhesin, CUB domain"/>
    <property type="match status" value="1"/>
</dbReference>
<protein>
    <recommendedName>
        <fullName evidence="9">Metalloendopeptidase</fullName>
        <ecNumber evidence="9">3.4.24.-</ecNumber>
    </recommendedName>
</protein>
<gene>
    <name evidence="12" type="ORF">SPARVUS_LOCUS9759301</name>
</gene>
<dbReference type="SMART" id="SM00042">
    <property type="entry name" value="CUB"/>
    <property type="match status" value="1"/>
</dbReference>
<dbReference type="InterPro" id="IPR000859">
    <property type="entry name" value="CUB_dom"/>
</dbReference>
<evidence type="ECO:0000259" key="10">
    <source>
        <dbReference type="PROSITE" id="PS01180"/>
    </source>
</evidence>
<evidence type="ECO:0000256" key="4">
    <source>
        <dbReference type="ARBA" id="ARBA00022833"/>
    </source>
</evidence>
<reference evidence="12" key="1">
    <citation type="submission" date="2023-05" db="EMBL/GenBank/DDBJ databases">
        <authorList>
            <person name="Stuckert A."/>
        </authorList>
    </citation>
    <scope>NUCLEOTIDE SEQUENCE</scope>
</reference>
<evidence type="ECO:0000256" key="1">
    <source>
        <dbReference type="ARBA" id="ARBA00022670"/>
    </source>
</evidence>
<dbReference type="SUPFAM" id="SSF55486">
    <property type="entry name" value="Metalloproteases ('zincins'), catalytic domain"/>
    <property type="match status" value="1"/>
</dbReference>
<dbReference type="PANTHER" id="PTHR10127">
    <property type="entry name" value="DISCOIDIN, CUB, EGF, LAMININ , AND ZINC METALLOPROTEASE DOMAIN CONTAINING"/>
    <property type="match status" value="1"/>
</dbReference>
<proteinExistence type="predicted"/>
<evidence type="ECO:0000256" key="6">
    <source>
        <dbReference type="ARBA" id="ARBA00023157"/>
    </source>
</evidence>
<evidence type="ECO:0000259" key="11">
    <source>
        <dbReference type="PROSITE" id="PS51864"/>
    </source>
</evidence>
<dbReference type="CDD" id="cd00041">
    <property type="entry name" value="CUB"/>
    <property type="match status" value="1"/>
</dbReference>
<evidence type="ECO:0000256" key="7">
    <source>
        <dbReference type="PROSITE-ProRule" id="PRU00059"/>
    </source>
</evidence>
<dbReference type="InterPro" id="IPR001506">
    <property type="entry name" value="Peptidase_M12A"/>
</dbReference>
<dbReference type="EMBL" id="CATNWA010015412">
    <property type="protein sequence ID" value="CAI9583136.1"/>
    <property type="molecule type" value="Genomic_DNA"/>
</dbReference>
<comment type="caution">
    <text evidence="12">The sequence shown here is derived from an EMBL/GenBank/DDBJ whole genome shotgun (WGS) entry which is preliminary data.</text>
</comment>
<dbReference type="Pfam" id="PF01400">
    <property type="entry name" value="Astacin"/>
    <property type="match status" value="1"/>
</dbReference>
<dbReference type="EC" id="3.4.24.-" evidence="9"/>
<evidence type="ECO:0000313" key="13">
    <source>
        <dbReference type="Proteomes" id="UP001162483"/>
    </source>
</evidence>
<dbReference type="SMART" id="SM00235">
    <property type="entry name" value="ZnMc"/>
    <property type="match status" value="1"/>
</dbReference>
<keyword evidence="6" id="KW-1015">Disulfide bond</keyword>
<dbReference type="InterPro" id="IPR035914">
    <property type="entry name" value="Sperma_CUB_dom_sf"/>
</dbReference>
<dbReference type="PROSITE" id="PS01180">
    <property type="entry name" value="CUB"/>
    <property type="match status" value="1"/>
</dbReference>
<feature type="binding site" evidence="8">
    <location>
        <position position="61"/>
    </location>
    <ligand>
        <name>Zn(2+)</name>
        <dbReference type="ChEBI" id="CHEBI:29105"/>
        <note>catalytic</note>
    </ligand>
</feature>
<accession>A0ABN9EE23</accession>
<keyword evidence="1 8" id="KW-0645">Protease</keyword>
<dbReference type="PROSITE" id="PS51864">
    <property type="entry name" value="ASTACIN"/>
    <property type="match status" value="1"/>
</dbReference>
<dbReference type="Proteomes" id="UP001162483">
    <property type="component" value="Unassembled WGS sequence"/>
</dbReference>